<organism evidence="8 9">
    <name type="scientific">Vanrija albida</name>
    <dbReference type="NCBI Taxonomy" id="181172"/>
    <lineage>
        <taxon>Eukaryota</taxon>
        <taxon>Fungi</taxon>
        <taxon>Dikarya</taxon>
        <taxon>Basidiomycota</taxon>
        <taxon>Agaricomycotina</taxon>
        <taxon>Tremellomycetes</taxon>
        <taxon>Trichosporonales</taxon>
        <taxon>Trichosporonaceae</taxon>
        <taxon>Vanrija</taxon>
    </lineage>
</organism>
<keyword evidence="9" id="KW-1185">Reference proteome</keyword>
<evidence type="ECO:0000256" key="1">
    <source>
        <dbReference type="ARBA" id="ARBA00004123"/>
    </source>
</evidence>
<dbReference type="InterPro" id="IPR014892">
    <property type="entry name" value="RPA_C"/>
</dbReference>
<dbReference type="PANTHER" id="PTHR13989">
    <property type="entry name" value="REPLICATION PROTEIN A-RELATED"/>
    <property type="match status" value="1"/>
</dbReference>
<proteinExistence type="inferred from homology"/>
<dbReference type="InterPro" id="IPR014646">
    <property type="entry name" value="Rfa2/RPA32"/>
</dbReference>
<dbReference type="Proteomes" id="UP001565368">
    <property type="component" value="Unassembled WGS sequence"/>
</dbReference>
<name>A0ABR3QES7_9TREE</name>
<gene>
    <name evidence="8" type="primary">ssb2</name>
    <name evidence="8" type="ORF">Q8F55_000899</name>
</gene>
<dbReference type="Gene3D" id="2.40.50.140">
    <property type="entry name" value="Nucleic acid-binding proteins"/>
    <property type="match status" value="1"/>
</dbReference>
<dbReference type="RefSeq" id="XP_069213094.1">
    <property type="nucleotide sequence ID" value="XM_069349550.1"/>
</dbReference>
<reference evidence="8 9" key="1">
    <citation type="submission" date="2023-08" db="EMBL/GenBank/DDBJ databases">
        <title>Annotated Genome Sequence of Vanrija albida AlHP1.</title>
        <authorList>
            <person name="Herzog R."/>
        </authorList>
    </citation>
    <scope>NUCLEOTIDE SEQUENCE [LARGE SCALE GENOMIC DNA]</scope>
    <source>
        <strain evidence="8 9">AlHP1</strain>
    </source>
</reference>
<dbReference type="InterPro" id="IPR036388">
    <property type="entry name" value="WH-like_DNA-bd_sf"/>
</dbReference>
<sequence length="267" mass="28085">MSNGNPYYGGGGGGGGFVAGGSPYGSQESPGGRKSRPNQTLRPVTIKQIIDASQAHPDSDFQIDGVDVQAVQFVGSVHNQSATATNVSYEIGDGTGYIDVRQWLDSADDEAGKTSGIEQDKYVVITGTIKVFGGKRHVSAQHIRPVTKHDEVYHHLLKALYVSQSFRNPNGATGNAGAAGAGANHSDYAAAAPAATSANDWAHLPPLHRKVMEIVSAEEHEDGMHVSLVSRRCGTANGEEVMDAIESLMSDGMVFSTIDDLHIKAAA</sequence>
<feature type="compositionally biased region" description="Gly residues" evidence="6">
    <location>
        <begin position="7"/>
        <end position="23"/>
    </location>
</feature>
<evidence type="ECO:0000259" key="7">
    <source>
        <dbReference type="Pfam" id="PF08784"/>
    </source>
</evidence>
<dbReference type="InterPro" id="IPR036390">
    <property type="entry name" value="WH_DNA-bd_sf"/>
</dbReference>
<keyword evidence="3" id="KW-0235">DNA replication</keyword>
<dbReference type="InterPro" id="IPR040260">
    <property type="entry name" value="RFA2-like"/>
</dbReference>
<keyword evidence="4" id="KW-0238">DNA-binding</keyword>
<dbReference type="GeneID" id="95981942"/>
<accession>A0ABR3QES7</accession>
<dbReference type="SUPFAM" id="SSF50249">
    <property type="entry name" value="Nucleic acid-binding proteins"/>
    <property type="match status" value="1"/>
</dbReference>
<dbReference type="Pfam" id="PF08784">
    <property type="entry name" value="RPA_C"/>
    <property type="match status" value="1"/>
</dbReference>
<protein>
    <submittedName>
        <fullName evidence="8">Replication factor A protein 2</fullName>
    </submittedName>
</protein>
<evidence type="ECO:0000313" key="9">
    <source>
        <dbReference type="Proteomes" id="UP001565368"/>
    </source>
</evidence>
<dbReference type="InterPro" id="IPR012340">
    <property type="entry name" value="NA-bd_OB-fold"/>
</dbReference>
<evidence type="ECO:0000313" key="8">
    <source>
        <dbReference type="EMBL" id="KAL1413150.1"/>
    </source>
</evidence>
<dbReference type="CDD" id="cd04478">
    <property type="entry name" value="RPA2_DBD_D"/>
    <property type="match status" value="1"/>
</dbReference>
<evidence type="ECO:0000256" key="6">
    <source>
        <dbReference type="SAM" id="MobiDB-lite"/>
    </source>
</evidence>
<dbReference type="EMBL" id="JBBXJM010000001">
    <property type="protein sequence ID" value="KAL1413150.1"/>
    <property type="molecule type" value="Genomic_DNA"/>
</dbReference>
<comment type="caution">
    <text evidence="8">The sequence shown here is derived from an EMBL/GenBank/DDBJ whole genome shotgun (WGS) entry which is preliminary data.</text>
</comment>
<evidence type="ECO:0000256" key="3">
    <source>
        <dbReference type="ARBA" id="ARBA00022705"/>
    </source>
</evidence>
<evidence type="ECO:0000256" key="5">
    <source>
        <dbReference type="ARBA" id="ARBA00023242"/>
    </source>
</evidence>
<evidence type="ECO:0000256" key="2">
    <source>
        <dbReference type="ARBA" id="ARBA00007815"/>
    </source>
</evidence>
<comment type="similarity">
    <text evidence="2">Belongs to the replication factor A protein 2 family.</text>
</comment>
<comment type="subcellular location">
    <subcellularLocation>
        <location evidence="1">Nucleus</location>
    </subcellularLocation>
</comment>
<feature type="region of interest" description="Disordered" evidence="6">
    <location>
        <begin position="1"/>
        <end position="40"/>
    </location>
</feature>
<evidence type="ECO:0000256" key="4">
    <source>
        <dbReference type="ARBA" id="ARBA00023125"/>
    </source>
</evidence>
<keyword evidence="5" id="KW-0539">Nucleus</keyword>
<dbReference type="SUPFAM" id="SSF46785">
    <property type="entry name" value="Winged helix' DNA-binding domain"/>
    <property type="match status" value="1"/>
</dbReference>
<dbReference type="PIRSF" id="PIRSF036949">
    <property type="entry name" value="RPA32"/>
    <property type="match status" value="1"/>
</dbReference>
<dbReference type="PANTHER" id="PTHR13989:SF16">
    <property type="entry name" value="REPLICATION PROTEIN A2"/>
    <property type="match status" value="1"/>
</dbReference>
<feature type="domain" description="Replication protein A C-terminal" evidence="7">
    <location>
        <begin position="163"/>
        <end position="260"/>
    </location>
</feature>
<dbReference type="Gene3D" id="1.10.10.10">
    <property type="entry name" value="Winged helix-like DNA-binding domain superfamily/Winged helix DNA-binding domain"/>
    <property type="match status" value="1"/>
</dbReference>